<dbReference type="SFLD" id="SFLDG01084">
    <property type="entry name" value="Uncharacterised_Radical_SAM_Su"/>
    <property type="match status" value="1"/>
</dbReference>
<dbReference type="PANTHER" id="PTHR43432">
    <property type="entry name" value="SLR0285 PROTEIN"/>
    <property type="match status" value="1"/>
</dbReference>
<dbReference type="EMBL" id="DTMQ01000011">
    <property type="protein sequence ID" value="HGE98739.1"/>
    <property type="molecule type" value="Genomic_DNA"/>
</dbReference>
<gene>
    <name evidence="5" type="ORF">ENX07_01510</name>
</gene>
<organism evidence="5">
    <name type="scientific">candidate division WOR-3 bacterium</name>
    <dbReference type="NCBI Taxonomy" id="2052148"/>
    <lineage>
        <taxon>Bacteria</taxon>
        <taxon>Bacteria division WOR-3</taxon>
    </lineage>
</organism>
<evidence type="ECO:0000256" key="2">
    <source>
        <dbReference type="ARBA" id="ARBA00023004"/>
    </source>
</evidence>
<reference evidence="5" key="1">
    <citation type="journal article" date="2020" name="mSystems">
        <title>Genome- and Community-Level Interaction Insights into Carbon Utilization and Element Cycling Functions of Hydrothermarchaeota in Hydrothermal Sediment.</title>
        <authorList>
            <person name="Zhou Z."/>
            <person name="Liu Y."/>
            <person name="Xu W."/>
            <person name="Pan J."/>
            <person name="Luo Z.H."/>
            <person name="Li M."/>
        </authorList>
    </citation>
    <scope>NUCLEOTIDE SEQUENCE [LARGE SCALE GENOMIC DNA]</scope>
    <source>
        <strain evidence="5">SpSt-906</strain>
    </source>
</reference>
<comment type="caution">
    <text evidence="5">The sequence shown here is derived from an EMBL/GenBank/DDBJ whole genome shotgun (WGS) entry which is preliminary data.</text>
</comment>
<dbReference type="GO" id="GO:0003824">
    <property type="term" value="F:catalytic activity"/>
    <property type="evidence" value="ECO:0007669"/>
    <property type="project" value="InterPro"/>
</dbReference>
<dbReference type="Pfam" id="PF04055">
    <property type="entry name" value="Radical_SAM"/>
    <property type="match status" value="1"/>
</dbReference>
<feature type="domain" description="Radical SAM core" evidence="4">
    <location>
        <begin position="39"/>
        <end position="270"/>
    </location>
</feature>
<dbReference type="GO" id="GO:0051536">
    <property type="term" value="F:iron-sulfur cluster binding"/>
    <property type="evidence" value="ECO:0007669"/>
    <property type="project" value="UniProtKB-KW"/>
</dbReference>
<dbReference type="Gene3D" id="3.80.30.30">
    <property type="match status" value="1"/>
</dbReference>
<protein>
    <submittedName>
        <fullName evidence="5">Radical SAM protein</fullName>
    </submittedName>
</protein>
<dbReference type="InterPro" id="IPR006638">
    <property type="entry name" value="Elp3/MiaA/NifB-like_rSAM"/>
</dbReference>
<evidence type="ECO:0000256" key="3">
    <source>
        <dbReference type="ARBA" id="ARBA00023014"/>
    </source>
</evidence>
<dbReference type="PROSITE" id="PS51918">
    <property type="entry name" value="RADICAL_SAM"/>
    <property type="match status" value="1"/>
</dbReference>
<dbReference type="SMART" id="SM00729">
    <property type="entry name" value="Elp3"/>
    <property type="match status" value="1"/>
</dbReference>
<dbReference type="InterPro" id="IPR007197">
    <property type="entry name" value="rSAM"/>
</dbReference>
<accession>A0A7C3Z256</accession>
<dbReference type="PANTHER" id="PTHR43432:SF6">
    <property type="entry name" value="RADICAL SAM CORE DOMAIN-CONTAINING PROTEIN"/>
    <property type="match status" value="1"/>
</dbReference>
<keyword evidence="1" id="KW-0479">Metal-binding</keyword>
<dbReference type="InterPro" id="IPR040086">
    <property type="entry name" value="MJ0683-like"/>
</dbReference>
<dbReference type="SFLD" id="SFLDS00029">
    <property type="entry name" value="Radical_SAM"/>
    <property type="match status" value="1"/>
</dbReference>
<evidence type="ECO:0000259" key="4">
    <source>
        <dbReference type="PROSITE" id="PS51918"/>
    </source>
</evidence>
<dbReference type="AlphaFoldDB" id="A0A7C3Z256"/>
<dbReference type="InterPro" id="IPR058240">
    <property type="entry name" value="rSAM_sf"/>
</dbReference>
<evidence type="ECO:0000313" key="5">
    <source>
        <dbReference type="EMBL" id="HGE98739.1"/>
    </source>
</evidence>
<sequence>MSNKRILHRIQREKGFNYRLYNLIMIREIRVKQALVKSGISGIAYSLNPYIGCAHGCIYCYADFIGRWRNVLPWGEIIEVKVNLLARLREELKRKKLGEICLGTVCDPYQPIEEKYQLTREAIKLLKDFRFPFTILTKSSLCLRDIDLLAGQKIPGEISVEMTLTTLDERIRKIFEPNSPAIEERIKTLKELKRAGIKTTLFFGPVLPYFSDKEEEIKEVFRLGEALGVEEILVDRLNYIERKLPKIITAIQNYPAAIHFYEQIRQNYNRYTKILKERVKKVAEEFSIPIRVIF</sequence>
<name>A0A7C3Z256_UNCW3</name>
<keyword evidence="2" id="KW-0408">Iron</keyword>
<dbReference type="SUPFAM" id="SSF102114">
    <property type="entry name" value="Radical SAM enzymes"/>
    <property type="match status" value="1"/>
</dbReference>
<dbReference type="GO" id="GO:0046872">
    <property type="term" value="F:metal ion binding"/>
    <property type="evidence" value="ECO:0007669"/>
    <property type="project" value="UniProtKB-KW"/>
</dbReference>
<evidence type="ECO:0000256" key="1">
    <source>
        <dbReference type="ARBA" id="ARBA00022723"/>
    </source>
</evidence>
<keyword evidence="3" id="KW-0411">Iron-sulfur</keyword>
<proteinExistence type="predicted"/>
<dbReference type="CDD" id="cd01335">
    <property type="entry name" value="Radical_SAM"/>
    <property type="match status" value="1"/>
</dbReference>